<comment type="caution">
    <text evidence="2">The sequence shown here is derived from an EMBL/GenBank/DDBJ whole genome shotgun (WGS) entry which is preliminary data.</text>
</comment>
<reference evidence="2 3" key="1">
    <citation type="journal article" date="2017" name="PLoS Biol.">
        <title>The sea cucumber genome provides insights into morphological evolution and visceral regeneration.</title>
        <authorList>
            <person name="Zhang X."/>
            <person name="Sun L."/>
            <person name="Yuan J."/>
            <person name="Sun Y."/>
            <person name="Gao Y."/>
            <person name="Zhang L."/>
            <person name="Li S."/>
            <person name="Dai H."/>
            <person name="Hamel J.F."/>
            <person name="Liu C."/>
            <person name="Yu Y."/>
            <person name="Liu S."/>
            <person name="Lin W."/>
            <person name="Guo K."/>
            <person name="Jin S."/>
            <person name="Xu P."/>
            <person name="Storey K.B."/>
            <person name="Huan P."/>
            <person name="Zhang T."/>
            <person name="Zhou Y."/>
            <person name="Zhang J."/>
            <person name="Lin C."/>
            <person name="Li X."/>
            <person name="Xing L."/>
            <person name="Huo D."/>
            <person name="Sun M."/>
            <person name="Wang L."/>
            <person name="Mercier A."/>
            <person name="Li F."/>
            <person name="Yang H."/>
            <person name="Xiang J."/>
        </authorList>
    </citation>
    <scope>NUCLEOTIDE SEQUENCE [LARGE SCALE GENOMIC DNA]</scope>
    <source>
        <strain evidence="2">Shaxun</strain>
        <tissue evidence="2">Muscle</tissue>
    </source>
</reference>
<feature type="region of interest" description="Disordered" evidence="1">
    <location>
        <begin position="109"/>
        <end position="192"/>
    </location>
</feature>
<sequence length="265" mass="30000">MVRMQNEGEGPYSKRQKMAREGDPNTRTVQAELVKLRREERMNEITHQLNIIKENQANLKDKIALAKVDENLQKVYDLQLELEKLTSQQLMLMTEQTDLIKRQRRSDRYYGAKTKQSDEDIRPQEDFNHSEASRQGEFQINPDSVANDGYAPATGGETYQVTTNNIEEPPRTESPKPDGARVSRRKGTPRSHQAFLKQALIDEGLRLAQVFNDPGEAVNNGGGDMPNPGDNYRVDEDVELRQVYGIQGAPQNNVSVADMNSEAVE</sequence>
<dbReference type="Proteomes" id="UP000230750">
    <property type="component" value="Unassembled WGS sequence"/>
</dbReference>
<accession>A0A2G8KD16</accession>
<dbReference type="AlphaFoldDB" id="A0A2G8KD16"/>
<feature type="compositionally biased region" description="Basic and acidic residues" evidence="1">
    <location>
        <begin position="168"/>
        <end position="181"/>
    </location>
</feature>
<dbReference type="STRING" id="307972.A0A2G8KD16"/>
<keyword evidence="3" id="KW-1185">Reference proteome</keyword>
<name>A0A2G8KD16_STIJA</name>
<proteinExistence type="predicted"/>
<evidence type="ECO:0000313" key="3">
    <source>
        <dbReference type="Proteomes" id="UP000230750"/>
    </source>
</evidence>
<gene>
    <name evidence="2" type="ORF">BSL78_17236</name>
</gene>
<feature type="region of interest" description="Disordered" evidence="1">
    <location>
        <begin position="1"/>
        <end position="28"/>
    </location>
</feature>
<evidence type="ECO:0000256" key="1">
    <source>
        <dbReference type="SAM" id="MobiDB-lite"/>
    </source>
</evidence>
<dbReference type="OrthoDB" id="10028556at2759"/>
<dbReference type="EMBL" id="MRZV01000677">
    <property type="protein sequence ID" value="PIK45897.1"/>
    <property type="molecule type" value="Genomic_DNA"/>
</dbReference>
<evidence type="ECO:0000313" key="2">
    <source>
        <dbReference type="EMBL" id="PIK45897.1"/>
    </source>
</evidence>
<feature type="compositionally biased region" description="Polar residues" evidence="1">
    <location>
        <begin position="157"/>
        <end position="166"/>
    </location>
</feature>
<organism evidence="2 3">
    <name type="scientific">Stichopus japonicus</name>
    <name type="common">Sea cucumber</name>
    <dbReference type="NCBI Taxonomy" id="307972"/>
    <lineage>
        <taxon>Eukaryota</taxon>
        <taxon>Metazoa</taxon>
        <taxon>Echinodermata</taxon>
        <taxon>Eleutherozoa</taxon>
        <taxon>Echinozoa</taxon>
        <taxon>Holothuroidea</taxon>
        <taxon>Aspidochirotacea</taxon>
        <taxon>Aspidochirotida</taxon>
        <taxon>Stichopodidae</taxon>
        <taxon>Apostichopus</taxon>
    </lineage>
</organism>
<protein>
    <submittedName>
        <fullName evidence="2">Putative nuclear transcription factor Y subunit gamma isoform X1</fullName>
    </submittedName>
</protein>
<feature type="compositionally biased region" description="Basic and acidic residues" evidence="1">
    <location>
        <begin position="109"/>
        <end position="134"/>
    </location>
</feature>